<evidence type="ECO:0000313" key="7">
    <source>
        <dbReference type="EMBL" id="OMH86391.1"/>
    </source>
</evidence>
<dbReference type="GO" id="GO:0005634">
    <property type="term" value="C:nucleus"/>
    <property type="evidence" value="ECO:0007669"/>
    <property type="project" value="UniProtKB-SubCell"/>
</dbReference>
<keyword evidence="8" id="KW-1185">Reference proteome</keyword>
<evidence type="ECO:0000256" key="4">
    <source>
        <dbReference type="ARBA" id="ARBA00022490"/>
    </source>
</evidence>
<organism evidence="7 8">
    <name type="scientific">Zancudomyces culisetae</name>
    <name type="common">Gut fungus</name>
    <name type="synonym">Smittium culisetae</name>
    <dbReference type="NCBI Taxonomy" id="1213189"/>
    <lineage>
        <taxon>Eukaryota</taxon>
        <taxon>Fungi</taxon>
        <taxon>Fungi incertae sedis</taxon>
        <taxon>Zoopagomycota</taxon>
        <taxon>Kickxellomycotina</taxon>
        <taxon>Harpellomycetes</taxon>
        <taxon>Harpellales</taxon>
        <taxon>Legeriomycetaceae</taxon>
        <taxon>Zancudomyces</taxon>
    </lineage>
</organism>
<evidence type="ECO:0000256" key="3">
    <source>
        <dbReference type="ARBA" id="ARBA00018915"/>
    </source>
</evidence>
<evidence type="ECO:0000313" key="8">
    <source>
        <dbReference type="Proteomes" id="UP000188320"/>
    </source>
</evidence>
<name>A0A1R1PZK6_ZANCU</name>
<evidence type="ECO:0000256" key="2">
    <source>
        <dbReference type="ARBA" id="ARBA00004496"/>
    </source>
</evidence>
<dbReference type="GO" id="GO:0005737">
    <property type="term" value="C:cytoplasm"/>
    <property type="evidence" value="ECO:0007669"/>
    <property type="project" value="UniProtKB-SubCell"/>
</dbReference>
<dbReference type="InterPro" id="IPR037895">
    <property type="entry name" value="NUDCD1"/>
</dbReference>
<dbReference type="Gene3D" id="2.60.40.790">
    <property type="match status" value="1"/>
</dbReference>
<dbReference type="InterPro" id="IPR007052">
    <property type="entry name" value="CS_dom"/>
</dbReference>
<evidence type="ECO:0000256" key="1">
    <source>
        <dbReference type="ARBA" id="ARBA00004123"/>
    </source>
</evidence>
<dbReference type="Proteomes" id="UP000188320">
    <property type="component" value="Unassembled WGS sequence"/>
</dbReference>
<protein>
    <recommendedName>
        <fullName evidence="3">NudC domain-containing protein 1</fullName>
    </recommendedName>
</protein>
<keyword evidence="4" id="KW-0963">Cytoplasm</keyword>
<dbReference type="PANTHER" id="PTHR21664:SF1">
    <property type="entry name" value="NUDC DOMAIN-CONTAINING PROTEIN 1"/>
    <property type="match status" value="1"/>
</dbReference>
<keyword evidence="5" id="KW-0539">Nucleus</keyword>
<dbReference type="AlphaFoldDB" id="A0A1R1PZK6"/>
<comment type="caution">
    <text evidence="7">The sequence shown here is derived from an EMBL/GenBank/DDBJ whole genome shotgun (WGS) entry which is preliminary data.</text>
</comment>
<evidence type="ECO:0000259" key="6">
    <source>
        <dbReference type="PROSITE" id="PS51203"/>
    </source>
</evidence>
<feature type="domain" description="CS" evidence="6">
    <location>
        <begin position="350"/>
        <end position="453"/>
    </location>
</feature>
<gene>
    <name evidence="7" type="ORF">AX774_g38</name>
</gene>
<accession>A0A1R1PZK6</accession>
<evidence type="ECO:0000256" key="5">
    <source>
        <dbReference type="ARBA" id="ARBA00023242"/>
    </source>
</evidence>
<dbReference type="PANTHER" id="PTHR21664">
    <property type="entry name" value="CHRONIC MYELOGENOUS LEUKEMIA TUMOR ANTIGEN 66"/>
    <property type="match status" value="1"/>
</dbReference>
<dbReference type="InterPro" id="IPR008978">
    <property type="entry name" value="HSP20-like_chaperone"/>
</dbReference>
<dbReference type="CDD" id="cd06467">
    <property type="entry name" value="p23_NUDC_like"/>
    <property type="match status" value="1"/>
</dbReference>
<reference evidence="8" key="1">
    <citation type="submission" date="2017-01" db="EMBL/GenBank/DDBJ databases">
        <authorList>
            <person name="Wang Y."/>
            <person name="White M."/>
            <person name="Kvist S."/>
            <person name="Moncalvo J.-M."/>
        </authorList>
    </citation>
    <scope>NUCLEOTIDE SEQUENCE [LARGE SCALE GENOMIC DNA]</scope>
    <source>
        <strain evidence="8">COL-18-3</strain>
    </source>
</reference>
<sequence>MLGKMETKLRIDRNKLNPDFNGYKLKLVDKNEKLQKVADFRKAGYEIPVPEANPTGVFSSSQVQTRIQFNNLFCGYENDSLLFINDANELLKYERTKEGGNRIDKLIDIPRIDVKREKLGLKTIHSISRTYILVFDGIGTFYLIERYTAKSERDEEHGHEYRIRYKLVLHDEQANQADQLRFPTVLGAKIIKNNVNIVICDKANLSTKQAGLHTGVQESGGFEVQVYAVAIEEISETTPEKTPIIIELRKKYGLRVKNIPEYFSYVTDVGNDARSGDGSTSNNTFAHNFIIGTETRPKLVAPNKQAKDESELGDKSVEKHHLSLDYDANETGIWEGEIKRKKCCGKDEEAHFPQYTWIQEDRVVILTVDVPKNLDRLIRITKNDIECIFEDKKLTLKCRHNGDLVLDLDNEPLYGHVMPSQCIWTIEDNSILVIYIVKDQDEAGVYMRWPQVFERDDETCETMDPAEVARIREALMKFTASGGTQQQQDSFYSNGNADYFYNQQNQFMSELDDLVDYNTTLSSFYIIDEENGNINQVVDTSGMDYLCTSFGSPGQNSNYVCLKYDVDGILFKIEPKPSHHSTTAWNHSKTLNALGFVMASKSDKKFVYVDNNNCDYFVISESSKRLYIYNCVDNTADTLVHNVIEFPLEYESNSSSTSTSAAADHELICGLQQINNGSELAILSSLSMYIYKI</sequence>
<dbReference type="EMBL" id="LSSK01000004">
    <property type="protein sequence ID" value="OMH86391.1"/>
    <property type="molecule type" value="Genomic_DNA"/>
</dbReference>
<dbReference type="SUPFAM" id="SSF49764">
    <property type="entry name" value="HSP20-like chaperones"/>
    <property type="match status" value="1"/>
</dbReference>
<dbReference type="Pfam" id="PF04969">
    <property type="entry name" value="CS"/>
    <property type="match status" value="1"/>
</dbReference>
<comment type="subcellular location">
    <subcellularLocation>
        <location evidence="2">Cytoplasm</location>
    </subcellularLocation>
    <subcellularLocation>
        <location evidence="1">Nucleus</location>
    </subcellularLocation>
</comment>
<dbReference type="PROSITE" id="PS51203">
    <property type="entry name" value="CS"/>
    <property type="match status" value="1"/>
</dbReference>
<proteinExistence type="predicted"/>
<dbReference type="OrthoDB" id="428655at2759"/>